<feature type="binding site" evidence="7">
    <location>
        <position position="237"/>
    </location>
    <ligand>
        <name>glyoxylate</name>
        <dbReference type="ChEBI" id="CHEBI:36655"/>
    </ligand>
</feature>
<protein>
    <recommendedName>
        <fullName evidence="4">Oxidase FUB9</fullName>
    </recommendedName>
    <alternativeName>
        <fullName evidence="5">Fusaric acid biosynthesis protein 9</fullName>
    </alternativeName>
</protein>
<dbReference type="InterPro" id="IPR000262">
    <property type="entry name" value="FMN-dep_DH"/>
</dbReference>
<gene>
    <name evidence="9" type="ORF">CIRG_07027</name>
</gene>
<feature type="active site" description="Proton acceptor" evidence="6">
    <location>
        <position position="324"/>
    </location>
</feature>
<evidence type="ECO:0000256" key="6">
    <source>
        <dbReference type="PIRSR" id="PIRSR000138-1"/>
    </source>
</evidence>
<dbReference type="Proteomes" id="UP000054565">
    <property type="component" value="Unassembled WGS sequence"/>
</dbReference>
<dbReference type="InterPro" id="IPR037396">
    <property type="entry name" value="FMN_HAD"/>
</dbReference>
<dbReference type="Gene3D" id="3.20.20.70">
    <property type="entry name" value="Aldolase class I"/>
    <property type="match status" value="1"/>
</dbReference>
<feature type="binding site" evidence="7">
    <location>
        <position position="300"/>
    </location>
    <ligand>
        <name>FMN</name>
        <dbReference type="ChEBI" id="CHEBI:58210"/>
    </ligand>
</feature>
<evidence type="ECO:0000256" key="5">
    <source>
        <dbReference type="ARBA" id="ARBA00083297"/>
    </source>
</evidence>
<evidence type="ECO:0000256" key="3">
    <source>
        <dbReference type="ARBA" id="ARBA00024042"/>
    </source>
</evidence>
<feature type="binding site" evidence="7">
    <location>
        <position position="200"/>
    </location>
    <ligand>
        <name>FMN</name>
        <dbReference type="ChEBI" id="CHEBI:58210"/>
    </ligand>
</feature>
<sequence>MPPGRTAAAGELTLAQNTSWINCDHEKNRKTGIAALFRPQTTKSKAFEMTKRFVESKEAVTAEKDETTGQKMMCIQDFKEVADRKLPRVHRNYYNDGSTDQITVRENSTAFLKYRIRPRVLVDVSQCCPSIECLGRKVAFPVGIAPTVQFIAHPDAEIATSRACARKGINMAIGSLASNTVKDICGAGKSVDSNMTYAMQMYPFKNRVMAAKLIKEAEAQGCKAVFLTADSPTLGVRYREWKDDFRIPSEQGFPNIGWTVERLRAQSNDSVGQDTLDDSQNWARDIAWFKSQTKMEIWIKGVLTAEDTQKAVEMGCHGIIVSNHGGRQLDGVPATIDALPECVKAANGRLKVHIDGGIRTGSDIFKAIALGAECCWLGRPALWALAYDGEKGMDLMLQVLYDDFVRCMKLAGCQTIKDITKASLGVVRHDGPLARL</sequence>
<comment type="cofactor">
    <cofactor evidence="1">
        <name>FMN</name>
        <dbReference type="ChEBI" id="CHEBI:58210"/>
    </cofactor>
</comment>
<proteinExistence type="inferred from homology"/>
<dbReference type="PIRSF" id="PIRSF000138">
    <property type="entry name" value="Al-hdrx_acd_dh"/>
    <property type="match status" value="1"/>
</dbReference>
<dbReference type="OrthoDB" id="1925334at2759"/>
<feature type="domain" description="FMN hydroxy acid dehydrogenase" evidence="8">
    <location>
        <begin position="67"/>
        <end position="429"/>
    </location>
</feature>
<dbReference type="GO" id="GO:0005737">
    <property type="term" value="C:cytoplasm"/>
    <property type="evidence" value="ECO:0007669"/>
    <property type="project" value="UniProtKB-ARBA"/>
</dbReference>
<dbReference type="GO" id="GO:0010181">
    <property type="term" value="F:FMN binding"/>
    <property type="evidence" value="ECO:0007669"/>
    <property type="project" value="InterPro"/>
</dbReference>
<evidence type="ECO:0000256" key="4">
    <source>
        <dbReference type="ARBA" id="ARBA00073420"/>
    </source>
</evidence>
<dbReference type="EMBL" id="DS028097">
    <property type="protein sequence ID" value="KMP07346.1"/>
    <property type="molecule type" value="Genomic_DNA"/>
</dbReference>
<feature type="binding site" evidence="7">
    <location>
        <position position="327"/>
    </location>
    <ligand>
        <name>glyoxylate</name>
        <dbReference type="ChEBI" id="CHEBI:36655"/>
    </ligand>
</feature>
<dbReference type="PANTHER" id="PTHR10578:SF149">
    <property type="entry name" value="2-HYDROXYACID OXIDASE 2"/>
    <property type="match status" value="1"/>
</dbReference>
<keyword evidence="7" id="KW-0288">FMN</keyword>
<evidence type="ECO:0000256" key="2">
    <source>
        <dbReference type="ARBA" id="ARBA00023002"/>
    </source>
</evidence>
<evidence type="ECO:0000313" key="10">
    <source>
        <dbReference type="Proteomes" id="UP000054565"/>
    </source>
</evidence>
<feature type="binding site" evidence="7">
    <location>
        <position position="324"/>
    </location>
    <ligand>
        <name>glyoxylate</name>
        <dbReference type="ChEBI" id="CHEBI:36655"/>
    </ligand>
</feature>
<dbReference type="STRING" id="404692.A0A0J6YF99"/>
<feature type="binding site" evidence="7">
    <location>
        <position position="202"/>
    </location>
    <ligand>
        <name>glyoxylate</name>
        <dbReference type="ChEBI" id="CHEBI:36655"/>
    </ligand>
</feature>
<organism evidence="9 10">
    <name type="scientific">Coccidioides immitis RMSCC 2394</name>
    <dbReference type="NCBI Taxonomy" id="404692"/>
    <lineage>
        <taxon>Eukaryota</taxon>
        <taxon>Fungi</taxon>
        <taxon>Dikarya</taxon>
        <taxon>Ascomycota</taxon>
        <taxon>Pezizomycotina</taxon>
        <taxon>Eurotiomycetes</taxon>
        <taxon>Eurotiomycetidae</taxon>
        <taxon>Onygenales</taxon>
        <taxon>Onygenaceae</taxon>
        <taxon>Coccidioides</taxon>
    </lineage>
</organism>
<dbReference type="InterPro" id="IPR008259">
    <property type="entry name" value="FMN_hydac_DH_AS"/>
</dbReference>
<evidence type="ECO:0000259" key="8">
    <source>
        <dbReference type="PROSITE" id="PS51349"/>
    </source>
</evidence>
<evidence type="ECO:0000313" key="9">
    <source>
        <dbReference type="EMBL" id="KMP07346.1"/>
    </source>
</evidence>
<dbReference type="Pfam" id="PF01070">
    <property type="entry name" value="FMN_dh"/>
    <property type="match status" value="1"/>
</dbReference>
<reference evidence="10" key="1">
    <citation type="journal article" date="2010" name="Genome Res.">
        <title>Population genomic sequencing of Coccidioides fungi reveals recent hybridization and transposon control.</title>
        <authorList>
            <person name="Neafsey D.E."/>
            <person name="Barker B.M."/>
            <person name="Sharpton T.J."/>
            <person name="Stajich J.E."/>
            <person name="Park D.J."/>
            <person name="Whiston E."/>
            <person name="Hung C.-Y."/>
            <person name="McMahan C."/>
            <person name="White J."/>
            <person name="Sykes S."/>
            <person name="Heiman D."/>
            <person name="Young S."/>
            <person name="Zeng Q."/>
            <person name="Abouelleil A."/>
            <person name="Aftuck L."/>
            <person name="Bessette D."/>
            <person name="Brown A."/>
            <person name="FitzGerald M."/>
            <person name="Lui A."/>
            <person name="Macdonald J.P."/>
            <person name="Priest M."/>
            <person name="Orbach M.J."/>
            <person name="Galgiani J.N."/>
            <person name="Kirkland T.N."/>
            <person name="Cole G.T."/>
            <person name="Birren B.W."/>
            <person name="Henn M.R."/>
            <person name="Taylor J.W."/>
            <person name="Rounsley S.D."/>
        </authorList>
    </citation>
    <scope>NUCLEOTIDE SEQUENCE [LARGE SCALE GENOMIC DNA]</scope>
    <source>
        <strain evidence="10">RMSCC 2394</strain>
    </source>
</reference>
<name>A0A0J6YF99_COCIT</name>
<keyword evidence="7" id="KW-0285">Flavoprotein</keyword>
<keyword evidence="2" id="KW-0560">Oxidoreductase</keyword>
<feature type="binding site" evidence="7">
    <location>
        <position position="93"/>
    </location>
    <ligand>
        <name>glyoxylate</name>
        <dbReference type="ChEBI" id="CHEBI:36655"/>
    </ligand>
</feature>
<accession>A0A0J6YF99</accession>
<evidence type="ECO:0000256" key="7">
    <source>
        <dbReference type="PIRSR" id="PIRSR000138-2"/>
    </source>
</evidence>
<feature type="binding site" evidence="7">
    <location>
        <begin position="355"/>
        <end position="359"/>
    </location>
    <ligand>
        <name>FMN</name>
        <dbReference type="ChEBI" id="CHEBI:58210"/>
    </ligand>
</feature>
<dbReference type="GO" id="GO:0016491">
    <property type="term" value="F:oxidoreductase activity"/>
    <property type="evidence" value="ECO:0007669"/>
    <property type="project" value="UniProtKB-KW"/>
</dbReference>
<dbReference type="InterPro" id="IPR013785">
    <property type="entry name" value="Aldolase_TIM"/>
</dbReference>
<evidence type="ECO:0000256" key="1">
    <source>
        <dbReference type="ARBA" id="ARBA00001917"/>
    </source>
</evidence>
<dbReference type="PANTHER" id="PTHR10578">
    <property type="entry name" value="S -2-HYDROXY-ACID OXIDASE-RELATED"/>
    <property type="match status" value="1"/>
</dbReference>
<dbReference type="InterPro" id="IPR012133">
    <property type="entry name" value="Alpha-hydoxy_acid_DH_FMN"/>
</dbReference>
<dbReference type="FunFam" id="3.20.20.70:FF:000056">
    <property type="entry name" value="hydroxyacid oxidase 2"/>
    <property type="match status" value="1"/>
</dbReference>
<feature type="binding site" evidence="7">
    <location>
        <begin position="378"/>
        <end position="379"/>
    </location>
    <ligand>
        <name>FMN</name>
        <dbReference type="ChEBI" id="CHEBI:58210"/>
    </ligand>
</feature>
<comment type="similarity">
    <text evidence="3">Belongs to the FMN-dependent alpha-hydroxy acid dehydrogenase family.</text>
</comment>
<dbReference type="PROSITE" id="PS00557">
    <property type="entry name" value="FMN_HYDROXY_ACID_DH_1"/>
    <property type="match status" value="1"/>
</dbReference>
<dbReference type="PROSITE" id="PS51349">
    <property type="entry name" value="FMN_HYDROXY_ACID_DH_2"/>
    <property type="match status" value="1"/>
</dbReference>
<dbReference type="CDD" id="cd02809">
    <property type="entry name" value="alpha_hydroxyacid_oxid_FMN"/>
    <property type="match status" value="1"/>
</dbReference>
<feature type="binding site" evidence="7">
    <location>
        <position position="228"/>
    </location>
    <ligand>
        <name>FMN</name>
        <dbReference type="ChEBI" id="CHEBI:58210"/>
    </ligand>
</feature>
<dbReference type="SUPFAM" id="SSF51395">
    <property type="entry name" value="FMN-linked oxidoreductases"/>
    <property type="match status" value="1"/>
</dbReference>
<feature type="binding site" evidence="7">
    <location>
        <position position="322"/>
    </location>
    <ligand>
        <name>FMN</name>
        <dbReference type="ChEBI" id="CHEBI:58210"/>
    </ligand>
</feature>
<dbReference type="AlphaFoldDB" id="A0A0J6YF99"/>